<dbReference type="EMBL" id="OZ004258">
    <property type="protein sequence ID" value="CAK7912742.1"/>
    <property type="molecule type" value="Genomic_DNA"/>
</dbReference>
<feature type="compositionally biased region" description="Basic and acidic residues" evidence="1">
    <location>
        <begin position="225"/>
        <end position="242"/>
    </location>
</feature>
<accession>A0ABP0EF53</accession>
<evidence type="ECO:0000256" key="1">
    <source>
        <dbReference type="SAM" id="MobiDB-lite"/>
    </source>
</evidence>
<evidence type="ECO:0000313" key="5">
    <source>
        <dbReference type="Proteomes" id="UP001497600"/>
    </source>
</evidence>
<keyword evidence="5" id="KW-1185">Reference proteome</keyword>
<feature type="region of interest" description="Disordered" evidence="1">
    <location>
        <begin position="216"/>
        <end position="242"/>
    </location>
</feature>
<reference evidence="4 5" key="1">
    <citation type="submission" date="2024-01" db="EMBL/GenBank/DDBJ databases">
        <authorList>
            <consortium name="Genoscope - CEA"/>
            <person name="William W."/>
        </authorList>
    </citation>
    <scope>NUCLEOTIDE SEQUENCE [LARGE SCALE GENOMIC DNA]</scope>
    <source>
        <strain evidence="4 5">29B2s-10</strain>
    </source>
</reference>
<dbReference type="InterPro" id="IPR015966">
    <property type="entry name" value="tRNA_lig_kin_fungi"/>
</dbReference>
<evidence type="ECO:0008006" key="6">
    <source>
        <dbReference type="Google" id="ProtNLM"/>
    </source>
</evidence>
<dbReference type="InterPro" id="IPR027417">
    <property type="entry name" value="P-loop_NTPase"/>
</dbReference>
<dbReference type="Pfam" id="PF08302">
    <property type="entry name" value="tRNA_lig_CPD"/>
    <property type="match status" value="1"/>
</dbReference>
<proteinExistence type="predicted"/>
<dbReference type="PANTHER" id="PTHR32004:SF1">
    <property type="entry name" value="TRNA LIGASE"/>
    <property type="match status" value="1"/>
</dbReference>
<feature type="domain" description="tRNA ligase phosphodiesterase" evidence="2">
    <location>
        <begin position="173"/>
        <end position="232"/>
    </location>
</feature>
<gene>
    <name evidence="4" type="ORF">CAAN4_F08416</name>
</gene>
<feature type="domain" description="tRNA ligase kinase" evidence="3">
    <location>
        <begin position="3"/>
        <end position="167"/>
    </location>
</feature>
<evidence type="ECO:0000259" key="2">
    <source>
        <dbReference type="Pfam" id="PF08302"/>
    </source>
</evidence>
<evidence type="ECO:0000259" key="3">
    <source>
        <dbReference type="Pfam" id="PF08303"/>
    </source>
</evidence>
<dbReference type="Proteomes" id="UP001497600">
    <property type="component" value="Chromosome F"/>
</dbReference>
<name>A0ABP0EF53_9ASCO</name>
<evidence type="ECO:0000313" key="4">
    <source>
        <dbReference type="EMBL" id="CAK7912742.1"/>
    </source>
</evidence>
<dbReference type="Pfam" id="PF08303">
    <property type="entry name" value="tRNA_lig_kinase"/>
    <property type="match status" value="1"/>
</dbReference>
<dbReference type="InterPro" id="IPR015965">
    <property type="entry name" value="tRNA_lig_PDEase"/>
</dbReference>
<sequence>MIVLIPIATIGCGKTTTFQTLQSVFPHWAHVQNDNINKSSKLKLVDRSLLEFSQGKPVVMCDRNNHQFRERSQLFKSFHDLDSNYLSKDHTPITFVCCNFSTSVPSKEILKEITYSRVLNRGDNHQSIKTSSGQAEMIMDGFLSRLQPFNGSKYPDNRFDLVIDMTVSNTHQSSLSNAKLIAKELNKHYPDIVGHVPSDQEFQDAFDLALNYTPSHTKSFSNKKPRNDGPHDKNLASVSPEK</sequence>
<dbReference type="PANTHER" id="PTHR32004">
    <property type="entry name" value="TRNA LIGASE"/>
    <property type="match status" value="1"/>
</dbReference>
<protein>
    <recommendedName>
        <fullName evidence="6">tRNA ligase</fullName>
    </recommendedName>
</protein>
<dbReference type="Gene3D" id="3.40.50.300">
    <property type="entry name" value="P-loop containing nucleotide triphosphate hydrolases"/>
    <property type="match status" value="1"/>
</dbReference>
<organism evidence="4 5">
    <name type="scientific">[Candida] anglica</name>
    <dbReference type="NCBI Taxonomy" id="148631"/>
    <lineage>
        <taxon>Eukaryota</taxon>
        <taxon>Fungi</taxon>
        <taxon>Dikarya</taxon>
        <taxon>Ascomycota</taxon>
        <taxon>Saccharomycotina</taxon>
        <taxon>Pichiomycetes</taxon>
        <taxon>Debaryomycetaceae</taxon>
        <taxon>Kurtzmaniella</taxon>
    </lineage>
</organism>